<reference evidence="2" key="2">
    <citation type="submission" date="2025-08" db="UniProtKB">
        <authorList>
            <consortium name="Ensembl"/>
        </authorList>
    </citation>
    <scope>IDENTIFICATION</scope>
</reference>
<protein>
    <submittedName>
        <fullName evidence="2">Uncharacterized protein</fullName>
    </submittedName>
</protein>
<feature type="compositionally biased region" description="Polar residues" evidence="1">
    <location>
        <begin position="143"/>
        <end position="165"/>
    </location>
</feature>
<reference evidence="3" key="1">
    <citation type="submission" date="2003-08" db="EMBL/GenBank/DDBJ databases">
        <authorList>
            <person name="Birren B."/>
            <person name="Nusbaum C."/>
            <person name="Abebe A."/>
            <person name="Abouelleil A."/>
            <person name="Adekoya E."/>
            <person name="Ait-zahra M."/>
            <person name="Allen N."/>
            <person name="Allen T."/>
            <person name="An P."/>
            <person name="Anderson M."/>
            <person name="Anderson S."/>
            <person name="Arachchi H."/>
            <person name="Armbruster J."/>
            <person name="Bachantsang P."/>
            <person name="Baldwin J."/>
            <person name="Barry A."/>
            <person name="Bayul T."/>
            <person name="Blitshsteyn B."/>
            <person name="Bloom T."/>
            <person name="Blye J."/>
            <person name="Boguslavskiy L."/>
            <person name="Borowsky M."/>
            <person name="Boukhgalter B."/>
            <person name="Brunache A."/>
            <person name="Butler J."/>
            <person name="Calixte N."/>
            <person name="Calvo S."/>
            <person name="Camarata J."/>
            <person name="Campo K."/>
            <person name="Chang J."/>
            <person name="Cheshatsang Y."/>
            <person name="Citroen M."/>
            <person name="Collymore A."/>
            <person name="Considine T."/>
            <person name="Cook A."/>
            <person name="Cooke P."/>
            <person name="Corum B."/>
            <person name="Cuomo C."/>
            <person name="David R."/>
            <person name="Dawoe T."/>
            <person name="Degray S."/>
            <person name="Dodge S."/>
            <person name="Dooley K."/>
            <person name="Dorje P."/>
            <person name="Dorjee K."/>
            <person name="Dorris L."/>
            <person name="Duffey N."/>
            <person name="Dupes A."/>
            <person name="Elkins T."/>
            <person name="Engels R."/>
            <person name="Erickson J."/>
            <person name="Farina A."/>
            <person name="Faro S."/>
            <person name="Ferreira P."/>
            <person name="Fischer H."/>
            <person name="Fitzgerald M."/>
            <person name="Foley K."/>
            <person name="Gage D."/>
            <person name="Galagan J."/>
            <person name="Gearin G."/>
            <person name="Gnerre S."/>
            <person name="Gnirke A."/>
            <person name="Goyette A."/>
            <person name="Graham J."/>
            <person name="Grandbois E."/>
            <person name="Gyaltsen K."/>
            <person name="Hafez N."/>
            <person name="Hagopian D."/>
            <person name="Hagos B."/>
            <person name="Hall J."/>
            <person name="Hatcher B."/>
            <person name="Heller A."/>
            <person name="Higgins H."/>
            <person name="Honan T."/>
            <person name="Horn A."/>
            <person name="Houde N."/>
            <person name="Hughes L."/>
            <person name="Hulme W."/>
            <person name="Husby E."/>
            <person name="Iliev I."/>
            <person name="Jaffe D."/>
            <person name="Jones C."/>
            <person name="Kamal M."/>
            <person name="Kamat A."/>
            <person name="Kamvysselis M."/>
            <person name="Karlsson E."/>
            <person name="Kells C."/>
            <person name="Kieu A."/>
            <person name="Kisner P."/>
            <person name="Kodira C."/>
            <person name="Kulbokas E."/>
            <person name="Labutti K."/>
            <person name="Lama D."/>
            <person name="Landers T."/>
            <person name="Leger J."/>
            <person name="Levine S."/>
            <person name="Lewis D."/>
            <person name="Lewis T."/>
            <person name="Lindblad-toh K."/>
            <person name="Liu X."/>
            <person name="Lokyitsang T."/>
            <person name="Lokyitsang Y."/>
            <person name="Lucien O."/>
            <person name="Lui A."/>
            <person name="Ma L.J."/>
            <person name="Mabbitt R."/>
            <person name="Macdonald J."/>
            <person name="Maclean C."/>
            <person name="Major J."/>
            <person name="Manning J."/>
            <person name="Marabella R."/>
            <person name="Maru K."/>
            <person name="Matthews C."/>
            <person name="Mauceli E."/>
            <person name="Mccarthy M."/>
            <person name="Mcdonough S."/>
            <person name="Mcghee T."/>
            <person name="Meldrim J."/>
            <person name="Meneus L."/>
            <person name="Mesirov J."/>
            <person name="Mihalev A."/>
            <person name="Mihova T."/>
            <person name="Mikkelsen T."/>
            <person name="Mlenga V."/>
            <person name="Moru K."/>
            <person name="Mozes J."/>
            <person name="Mulrain L."/>
            <person name="Munson G."/>
            <person name="Naylor J."/>
            <person name="Newes C."/>
            <person name="Nguyen C."/>
            <person name="Nguyen N."/>
            <person name="Nguyen T."/>
            <person name="Nicol R."/>
            <person name="Nielsen C."/>
            <person name="Nizzari M."/>
            <person name="Norbu C."/>
            <person name="Norbu N."/>
            <person name="O'donnell P."/>
            <person name="Okoawo O."/>
            <person name="O'leary S."/>
            <person name="Omotosho B."/>
            <person name="O'neill K."/>
            <person name="Osman S."/>
            <person name="Parker S."/>
            <person name="Perrin D."/>
            <person name="Phunkhang P."/>
            <person name="Piqani B."/>
            <person name="Purcell S."/>
            <person name="Rachupka T."/>
            <person name="Ramasamy U."/>
            <person name="Rameau R."/>
            <person name="Ray V."/>
            <person name="Raymond C."/>
            <person name="Retta R."/>
            <person name="Richardson S."/>
            <person name="Rise C."/>
            <person name="Rodriguez J."/>
            <person name="Rogers J."/>
            <person name="Rogov P."/>
            <person name="Rutman M."/>
            <person name="Schupbach R."/>
            <person name="Seaman C."/>
            <person name="Settipalli S."/>
            <person name="Sharpe T."/>
            <person name="Sheridan J."/>
            <person name="Sherpa N."/>
            <person name="Shi J."/>
            <person name="Smirnov S."/>
            <person name="Smith C."/>
            <person name="Sougnez C."/>
            <person name="Spencer B."/>
            <person name="Stalker J."/>
            <person name="Stange-thomann N."/>
            <person name="Stavropoulos S."/>
            <person name="Stetson K."/>
            <person name="Stone C."/>
            <person name="Stone S."/>
            <person name="Stubbs M."/>
            <person name="Talamas J."/>
            <person name="Tchuinga P."/>
            <person name="Tenzing P."/>
            <person name="Tesfaye S."/>
            <person name="Theodore J."/>
            <person name="Thoulutsang Y."/>
            <person name="Topham K."/>
            <person name="Towey S."/>
            <person name="Tsamla T."/>
            <person name="Tsomo N."/>
            <person name="Vallee D."/>
            <person name="Vassiliev H."/>
            <person name="Venkataraman V."/>
            <person name="Vinson J."/>
            <person name="Vo A."/>
            <person name="Wade C."/>
            <person name="Wang S."/>
            <person name="Wangchuk T."/>
            <person name="Wangdi T."/>
            <person name="Whittaker C."/>
            <person name="Wilkinson J."/>
            <person name="Wu Y."/>
            <person name="Wyman D."/>
            <person name="Yadav S."/>
            <person name="Yang S."/>
            <person name="Yang X."/>
            <person name="Yeager S."/>
            <person name="Yee E."/>
            <person name="Young G."/>
            <person name="Zainoun J."/>
            <person name="Zembeck L."/>
            <person name="Zimmer A."/>
            <person name="Zody M."/>
            <person name="Lander E."/>
        </authorList>
    </citation>
    <scope>NUCLEOTIDE SEQUENCE [LARGE SCALE GENOMIC DNA]</scope>
</reference>
<keyword evidence="3" id="KW-1185">Reference proteome</keyword>
<organism evidence="2 3">
    <name type="scientific">Ciona savignyi</name>
    <name type="common">Pacific transparent sea squirt</name>
    <dbReference type="NCBI Taxonomy" id="51511"/>
    <lineage>
        <taxon>Eukaryota</taxon>
        <taxon>Metazoa</taxon>
        <taxon>Chordata</taxon>
        <taxon>Tunicata</taxon>
        <taxon>Ascidiacea</taxon>
        <taxon>Phlebobranchia</taxon>
        <taxon>Cionidae</taxon>
        <taxon>Ciona</taxon>
    </lineage>
</organism>
<feature type="region of interest" description="Disordered" evidence="1">
    <location>
        <begin position="242"/>
        <end position="262"/>
    </location>
</feature>
<feature type="region of interest" description="Disordered" evidence="1">
    <location>
        <begin position="46"/>
        <end position="174"/>
    </location>
</feature>
<dbReference type="HOGENOM" id="CLU_1063660_0_0_1"/>
<dbReference type="InParanoid" id="H2YRF3"/>
<feature type="compositionally biased region" description="Polar residues" evidence="1">
    <location>
        <begin position="46"/>
        <end position="61"/>
    </location>
</feature>
<feature type="compositionally biased region" description="Basic and acidic residues" evidence="1">
    <location>
        <begin position="100"/>
        <end position="109"/>
    </location>
</feature>
<evidence type="ECO:0000256" key="1">
    <source>
        <dbReference type="SAM" id="MobiDB-lite"/>
    </source>
</evidence>
<feature type="compositionally biased region" description="Basic and acidic residues" evidence="1">
    <location>
        <begin position="250"/>
        <end position="262"/>
    </location>
</feature>
<name>H2YRF3_CIOSA</name>
<accession>H2YRF3</accession>
<reference evidence="2" key="3">
    <citation type="submission" date="2025-09" db="UniProtKB">
        <authorList>
            <consortium name="Ensembl"/>
        </authorList>
    </citation>
    <scope>IDENTIFICATION</scope>
</reference>
<dbReference type="Ensembl" id="ENSCSAVT00000008019.1">
    <property type="protein sequence ID" value="ENSCSAVP00000007913.1"/>
    <property type="gene ID" value="ENSCSAVG00000004723.1"/>
</dbReference>
<sequence>MLQNSLPIQELNSALLRQDNVSVSRSQEIPAMSSAYGMNAYHESSPYNTNNKVTHAQNGNHQVGVGYENFTNSTSVGVLRHSSSGRKSSRQESGSDESLVEDRRGEKKLTSTPIPSDVEKTSSVSSGSHEESPSPEVEVGKPQDQNKTTCTESSYSNIEHQNGSPGFNGDCANSIPVPENVVEIDQDTIESPVVENGTCSSQPALKTSSTMKIFPQNSASAHKIPQASWPLPKAHTVVEATNSAKTKKRMANDSKESWSVRK</sequence>
<evidence type="ECO:0000313" key="2">
    <source>
        <dbReference type="Ensembl" id="ENSCSAVP00000007913.1"/>
    </source>
</evidence>
<evidence type="ECO:0000313" key="3">
    <source>
        <dbReference type="Proteomes" id="UP000007875"/>
    </source>
</evidence>
<dbReference type="Proteomes" id="UP000007875">
    <property type="component" value="Unassembled WGS sequence"/>
</dbReference>
<proteinExistence type="predicted"/>
<dbReference type="AlphaFoldDB" id="H2YRF3"/>